<evidence type="ECO:0000256" key="1">
    <source>
        <dbReference type="ARBA" id="ARBA00023018"/>
    </source>
</evidence>
<proteinExistence type="predicted"/>
<dbReference type="GO" id="GO:0048791">
    <property type="term" value="P:calcium ion-regulated exocytosis of neurotransmitter"/>
    <property type="evidence" value="ECO:0007669"/>
    <property type="project" value="TreeGrafter"/>
</dbReference>
<dbReference type="WBParaSite" id="maker-unitig_28210-snap-gene-0.2-mRNA-1">
    <property type="protein sequence ID" value="maker-unitig_28210-snap-gene-0.2-mRNA-1"/>
    <property type="gene ID" value="maker-unitig_28210-snap-gene-0.2"/>
</dbReference>
<dbReference type="GO" id="GO:0042391">
    <property type="term" value="P:regulation of membrane potential"/>
    <property type="evidence" value="ECO:0007669"/>
    <property type="project" value="TreeGrafter"/>
</dbReference>
<feature type="region of interest" description="Disordered" evidence="3">
    <location>
        <begin position="93"/>
        <end position="132"/>
    </location>
</feature>
<dbReference type="Proteomes" id="UP000095280">
    <property type="component" value="Unplaced"/>
</dbReference>
<dbReference type="PANTHER" id="PTHR12157:SF21">
    <property type="entry name" value="RAB3 INTERACTING MOLECULE, ISOFORM F"/>
    <property type="match status" value="1"/>
</dbReference>
<dbReference type="GO" id="GO:0044325">
    <property type="term" value="F:transmembrane transporter binding"/>
    <property type="evidence" value="ECO:0007669"/>
    <property type="project" value="TreeGrafter"/>
</dbReference>
<dbReference type="InterPro" id="IPR000008">
    <property type="entry name" value="C2_dom"/>
</dbReference>
<sequence length="132" mass="14352">AALTEFVDGLGPRQLVGRQVLGAALPWRDPAEKGHLEVEVIRARGLYAKKGAKLLPAPYVKVYLLEVTRRTLDPLYQQQLIFLEEFRGKILQGKQSGGDCGRIDPQSIHGHVPSSNASSVDTVSVAASLPPR</sequence>
<dbReference type="InterPro" id="IPR039032">
    <property type="entry name" value="Rim-like"/>
</dbReference>
<dbReference type="SUPFAM" id="SSF49562">
    <property type="entry name" value="C2 domain (Calcium/lipid-binding domain, CaLB)"/>
    <property type="match status" value="1"/>
</dbReference>
<evidence type="ECO:0000259" key="4">
    <source>
        <dbReference type="Pfam" id="PF00168"/>
    </source>
</evidence>
<feature type="domain" description="C2" evidence="4">
    <location>
        <begin position="34"/>
        <end position="83"/>
    </location>
</feature>
<keyword evidence="5" id="KW-1185">Reference proteome</keyword>
<protein>
    <submittedName>
        <fullName evidence="6">C2 domain-containing protein</fullName>
    </submittedName>
</protein>
<organism evidence="5 6">
    <name type="scientific">Macrostomum lignano</name>
    <dbReference type="NCBI Taxonomy" id="282301"/>
    <lineage>
        <taxon>Eukaryota</taxon>
        <taxon>Metazoa</taxon>
        <taxon>Spiralia</taxon>
        <taxon>Lophotrochozoa</taxon>
        <taxon>Platyhelminthes</taxon>
        <taxon>Rhabditophora</taxon>
        <taxon>Macrostomorpha</taxon>
        <taxon>Macrostomida</taxon>
        <taxon>Macrostomidae</taxon>
        <taxon>Macrostomum</taxon>
    </lineage>
</organism>
<name>A0A1I8FCV5_9PLAT</name>
<evidence type="ECO:0000256" key="3">
    <source>
        <dbReference type="SAM" id="MobiDB-lite"/>
    </source>
</evidence>
<accession>A0A1I8FCV5</accession>
<reference evidence="6" key="1">
    <citation type="submission" date="2016-11" db="UniProtKB">
        <authorList>
            <consortium name="WormBaseParasite"/>
        </authorList>
    </citation>
    <scope>IDENTIFICATION</scope>
</reference>
<dbReference type="GO" id="GO:0050806">
    <property type="term" value="P:positive regulation of synaptic transmission"/>
    <property type="evidence" value="ECO:0007669"/>
    <property type="project" value="TreeGrafter"/>
</dbReference>
<dbReference type="GO" id="GO:0048167">
    <property type="term" value="P:regulation of synaptic plasticity"/>
    <property type="evidence" value="ECO:0007669"/>
    <property type="project" value="TreeGrafter"/>
</dbReference>
<dbReference type="GO" id="GO:0048788">
    <property type="term" value="C:cytoskeleton of presynaptic active zone"/>
    <property type="evidence" value="ECO:0007669"/>
    <property type="project" value="TreeGrafter"/>
</dbReference>
<dbReference type="GO" id="GO:0031267">
    <property type="term" value="F:small GTPase binding"/>
    <property type="evidence" value="ECO:0007669"/>
    <property type="project" value="InterPro"/>
</dbReference>
<dbReference type="AlphaFoldDB" id="A0A1I8FCV5"/>
<dbReference type="Gene3D" id="2.60.40.150">
    <property type="entry name" value="C2 domain"/>
    <property type="match status" value="1"/>
</dbReference>
<dbReference type="GO" id="GO:0042734">
    <property type="term" value="C:presynaptic membrane"/>
    <property type="evidence" value="ECO:0007669"/>
    <property type="project" value="TreeGrafter"/>
</dbReference>
<evidence type="ECO:0000313" key="5">
    <source>
        <dbReference type="Proteomes" id="UP000095280"/>
    </source>
</evidence>
<evidence type="ECO:0000313" key="6">
    <source>
        <dbReference type="WBParaSite" id="maker-unitig_28210-snap-gene-0.2-mRNA-1"/>
    </source>
</evidence>
<feature type="compositionally biased region" description="Low complexity" evidence="3">
    <location>
        <begin position="114"/>
        <end position="132"/>
    </location>
</feature>
<dbReference type="Pfam" id="PF00168">
    <property type="entry name" value="C2"/>
    <property type="match status" value="1"/>
</dbReference>
<keyword evidence="1" id="KW-0770">Synapse</keyword>
<dbReference type="PANTHER" id="PTHR12157">
    <property type="entry name" value="REGULATING SYNAPTIC MEMBRANE EXOCYTOSIS PROTEIN"/>
    <property type="match status" value="1"/>
</dbReference>
<dbReference type="InterPro" id="IPR035892">
    <property type="entry name" value="C2_domain_sf"/>
</dbReference>
<evidence type="ECO:0000256" key="2">
    <source>
        <dbReference type="ARBA" id="ARBA00034103"/>
    </source>
</evidence>
<comment type="subcellular location">
    <subcellularLocation>
        <location evidence="2">Synapse</location>
    </subcellularLocation>
</comment>